<organism evidence="1 2">
    <name type="scientific">Mucor flavus</name>
    <dbReference type="NCBI Taxonomy" id="439312"/>
    <lineage>
        <taxon>Eukaryota</taxon>
        <taxon>Fungi</taxon>
        <taxon>Fungi incertae sedis</taxon>
        <taxon>Mucoromycota</taxon>
        <taxon>Mucoromycotina</taxon>
        <taxon>Mucoromycetes</taxon>
        <taxon>Mucorales</taxon>
        <taxon>Mucorineae</taxon>
        <taxon>Mucoraceae</taxon>
        <taxon>Mucor</taxon>
    </lineage>
</organism>
<dbReference type="Proteomes" id="UP001473302">
    <property type="component" value="Unassembled WGS sequence"/>
</dbReference>
<dbReference type="EMBL" id="BAABUK010000020">
    <property type="protein sequence ID" value="GAA5814270.1"/>
    <property type="molecule type" value="Genomic_DNA"/>
</dbReference>
<sequence length="159" mass="18544">MSEKNHFLNAPCNERDSNFGVNPQWIVEDMNIMDIFRTFRQRSIEGAQMRRHLSNSRTLSLSYMFLLSATDNCTISKILPNKQKSIMTNALKKNQLLPIDIDVRVLIRIILDLLTGFFLHNNKSNNRQQEEEASLIIDTMKPYIIHCLVSQIDNVEYGW</sequence>
<name>A0ABP9Z582_9FUNG</name>
<keyword evidence="2" id="KW-1185">Reference proteome</keyword>
<comment type="caution">
    <text evidence="1">The sequence shown here is derived from an EMBL/GenBank/DDBJ whole genome shotgun (WGS) entry which is preliminary data.</text>
</comment>
<reference evidence="1 2" key="1">
    <citation type="submission" date="2024-04" db="EMBL/GenBank/DDBJ databases">
        <title>genome sequences of Mucor flavus KT1a and Helicostylum pulchrum KT1b strains isolated from the surface of a dry-aged beef.</title>
        <authorList>
            <person name="Toyotome T."/>
            <person name="Hosono M."/>
            <person name="Torimaru M."/>
            <person name="Fukuda K."/>
            <person name="Mikami N."/>
        </authorList>
    </citation>
    <scope>NUCLEOTIDE SEQUENCE [LARGE SCALE GENOMIC DNA]</scope>
    <source>
        <strain evidence="1 2">KT1a</strain>
    </source>
</reference>
<protein>
    <submittedName>
        <fullName evidence="1">Uncharacterized protein</fullName>
    </submittedName>
</protein>
<proteinExistence type="predicted"/>
<gene>
    <name evidence="1" type="ORF">MFLAVUS_007764</name>
</gene>
<evidence type="ECO:0000313" key="2">
    <source>
        <dbReference type="Proteomes" id="UP001473302"/>
    </source>
</evidence>
<accession>A0ABP9Z582</accession>
<evidence type="ECO:0000313" key="1">
    <source>
        <dbReference type="EMBL" id="GAA5814270.1"/>
    </source>
</evidence>